<feature type="compositionally biased region" description="Basic residues" evidence="1">
    <location>
        <begin position="385"/>
        <end position="397"/>
    </location>
</feature>
<feature type="domain" description="DUF7918" evidence="2">
    <location>
        <begin position="9"/>
        <end position="261"/>
    </location>
</feature>
<feature type="region of interest" description="Disordered" evidence="1">
    <location>
        <begin position="304"/>
        <end position="397"/>
    </location>
</feature>
<accession>A0A1D9Q5P5</accession>
<evidence type="ECO:0000256" key="1">
    <source>
        <dbReference type="SAM" id="MobiDB-lite"/>
    </source>
</evidence>
<evidence type="ECO:0000313" key="4">
    <source>
        <dbReference type="Proteomes" id="UP000177798"/>
    </source>
</evidence>
<dbReference type="KEGG" id="ssl:SS1G_05863"/>
<dbReference type="EMBL" id="CP017818">
    <property type="protein sequence ID" value="APA09893.1"/>
    <property type="molecule type" value="Genomic_DNA"/>
</dbReference>
<organism evidence="3 4">
    <name type="scientific">Sclerotinia sclerotiorum (strain ATCC 18683 / 1980 / Ss-1)</name>
    <name type="common">White mold</name>
    <name type="synonym">Whetzelinia sclerotiorum</name>
    <dbReference type="NCBI Taxonomy" id="665079"/>
    <lineage>
        <taxon>Eukaryota</taxon>
        <taxon>Fungi</taxon>
        <taxon>Dikarya</taxon>
        <taxon>Ascomycota</taxon>
        <taxon>Pezizomycotina</taxon>
        <taxon>Leotiomycetes</taxon>
        <taxon>Helotiales</taxon>
        <taxon>Sclerotiniaceae</taxon>
        <taxon>Sclerotinia</taxon>
    </lineage>
</organism>
<reference evidence="4" key="1">
    <citation type="journal article" date="2017" name="Genome Biol. Evol.">
        <title>The complete genome sequence of the phytopathogenic fungus Sclerotinia sclerotiorum reveals insights into the genome architecture of broad host range pathogens.</title>
        <authorList>
            <person name="Derbyshire M."/>
            <person name="Denton-Giles M."/>
            <person name="Hegedus D."/>
            <person name="Seifbarghy S."/>
            <person name="Rollins J."/>
            <person name="van Kan J."/>
            <person name="Seidl M.F."/>
            <person name="Faino L."/>
            <person name="Mbengue M."/>
            <person name="Navaud O."/>
            <person name="Raffaele S."/>
            <person name="Hammond-Kosack K."/>
            <person name="Heard S."/>
            <person name="Oliver R."/>
        </authorList>
    </citation>
    <scope>NUCLEOTIDE SEQUENCE [LARGE SCALE GENOMIC DNA]</scope>
    <source>
        <strain evidence="4">ATCC 18683 / 1980 / Ss-1</strain>
    </source>
</reference>
<dbReference type="AlphaFoldDB" id="A0A1D9Q5P5"/>
<dbReference type="PANTHER" id="PTHR36223">
    <property type="entry name" value="BETA-LACTAMASE-TYPE TRANSPEPTIDASE FOLD DOMAIN CONTAINING PROTEIN"/>
    <property type="match status" value="1"/>
</dbReference>
<evidence type="ECO:0000259" key="2">
    <source>
        <dbReference type="Pfam" id="PF25534"/>
    </source>
</evidence>
<feature type="compositionally biased region" description="Polar residues" evidence="1">
    <location>
        <begin position="346"/>
        <end position="358"/>
    </location>
</feature>
<evidence type="ECO:0000313" key="3">
    <source>
        <dbReference type="EMBL" id="APA09893.1"/>
    </source>
</evidence>
<protein>
    <recommendedName>
        <fullName evidence="2">DUF7918 domain-containing protein</fullName>
    </recommendedName>
</protein>
<dbReference type="OrthoDB" id="3364132at2759"/>
<dbReference type="RefSeq" id="XP_001592941.1">
    <property type="nucleotide sequence ID" value="XM_001592891.1"/>
</dbReference>
<dbReference type="Pfam" id="PF25534">
    <property type="entry name" value="DUF7918"/>
    <property type="match status" value="1"/>
</dbReference>
<dbReference type="VEuPathDB" id="FungiDB:sscle_05g046630"/>
<feature type="compositionally biased region" description="Polar residues" evidence="1">
    <location>
        <begin position="304"/>
        <end position="317"/>
    </location>
</feature>
<sequence>MAISDLLPGIEITVCVDGIQLVEYDNNDIKIKSGTSDEKKALASKTISRYIEALTDKNFAVNVAMNEAHKSNYANDGSCLIVKITIDGITIHESSLTLFDTGASRWKIHARGVYSVEDGVEGFKPFAFSKLAISEDESVYSKAIRDAQCIEGVGEIIVSFHRGNITGSYVTAKPSPGFRSTEMNMMVEEELHVKAVTIGQEFQSHGTKLSSLVPYNQKYSYGHLRYIAEFIGGRDESCIGRFSFKYRSKEILKSFLIIDQTPEGSPERTIPPEIVPPPPCKPSFFLPVPAILRRFASTFSNNSNELSLDQSRVSKPSNPEPSVAGPSTPTHYDNTDQRVKQEESTEAPSTHTNCNGRSYSFRPKRANFKREAEDNEEENLSSPQKRARARKEKAKAE</sequence>
<feature type="compositionally biased region" description="Basic and acidic residues" evidence="1">
    <location>
        <begin position="333"/>
        <end position="343"/>
    </location>
</feature>
<dbReference type="PANTHER" id="PTHR36223:SF1">
    <property type="entry name" value="TRANSCRIPTION ELONGATION FACTOR EAF N-TERMINAL DOMAIN-CONTAINING PROTEIN"/>
    <property type="match status" value="1"/>
</dbReference>
<proteinExistence type="predicted"/>
<dbReference type="Proteomes" id="UP000177798">
    <property type="component" value="Chromosome 5"/>
</dbReference>
<name>A0A1D9Q5P5_SCLS1</name>
<gene>
    <name evidence="3" type="ORF">sscle_05g046630</name>
</gene>
<dbReference type="InterPro" id="IPR057678">
    <property type="entry name" value="DUF7918"/>
</dbReference>